<gene>
    <name evidence="2" type="ORF">FG385_09600</name>
</gene>
<accession>A0A5C4M405</accession>
<comment type="caution">
    <text evidence="2">The sequence shown here is derived from an EMBL/GenBank/DDBJ whole genome shotgun (WGS) entry which is preliminary data.</text>
</comment>
<dbReference type="AlphaFoldDB" id="A0A5C4M405"/>
<keyword evidence="1" id="KW-0472">Membrane</keyword>
<dbReference type="RefSeq" id="WP_139096289.1">
    <property type="nucleotide sequence ID" value="NZ_VDFW01000006.1"/>
</dbReference>
<dbReference type="Proteomes" id="UP000305546">
    <property type="component" value="Unassembled WGS sequence"/>
</dbReference>
<protein>
    <submittedName>
        <fullName evidence="2">Uncharacterized protein</fullName>
    </submittedName>
</protein>
<keyword evidence="1" id="KW-0812">Transmembrane</keyword>
<proteinExistence type="predicted"/>
<evidence type="ECO:0000256" key="1">
    <source>
        <dbReference type="SAM" id="Phobius"/>
    </source>
</evidence>
<evidence type="ECO:0000313" key="3">
    <source>
        <dbReference type="Proteomes" id="UP000305546"/>
    </source>
</evidence>
<feature type="transmembrane region" description="Helical" evidence="1">
    <location>
        <begin position="33"/>
        <end position="59"/>
    </location>
</feature>
<reference evidence="2 3" key="1">
    <citation type="submission" date="2019-06" db="EMBL/GenBank/DDBJ databases">
        <title>Amycolatopsis alkalitolerans sp. nov., isolated from Gastrodia elata Blume.</title>
        <authorList>
            <person name="Narsing Rao M.P."/>
            <person name="Li W.J."/>
        </authorList>
    </citation>
    <scope>NUCLEOTIDE SEQUENCE [LARGE SCALE GENOMIC DNA]</scope>
    <source>
        <strain evidence="2 3">SYSUP0005</strain>
    </source>
</reference>
<organism evidence="2 3">
    <name type="scientific">Amycolatopsis alkalitolerans</name>
    <dbReference type="NCBI Taxonomy" id="2547244"/>
    <lineage>
        <taxon>Bacteria</taxon>
        <taxon>Bacillati</taxon>
        <taxon>Actinomycetota</taxon>
        <taxon>Actinomycetes</taxon>
        <taxon>Pseudonocardiales</taxon>
        <taxon>Pseudonocardiaceae</taxon>
        <taxon>Amycolatopsis</taxon>
    </lineage>
</organism>
<keyword evidence="3" id="KW-1185">Reference proteome</keyword>
<name>A0A5C4M405_9PSEU</name>
<feature type="transmembrane region" description="Helical" evidence="1">
    <location>
        <begin position="99"/>
        <end position="120"/>
    </location>
</feature>
<sequence length="134" mass="13625">MTGQSRASLSAAAAIVLAAVAVSVVLLAARNHLLVPVLIFAGVMPFVAVLLSGVSLASARRAVHVGQLRRLRVGMTIQVVVAVLLAVLAGYAAALDGPVVFAAFVPLELIAIILCGLNLVSLPRAPEPGPGRGY</sequence>
<dbReference type="EMBL" id="VDFW01000006">
    <property type="protein sequence ID" value="TNC27327.1"/>
    <property type="molecule type" value="Genomic_DNA"/>
</dbReference>
<feature type="transmembrane region" description="Helical" evidence="1">
    <location>
        <begin position="71"/>
        <end position="93"/>
    </location>
</feature>
<keyword evidence="1" id="KW-1133">Transmembrane helix</keyword>
<evidence type="ECO:0000313" key="2">
    <source>
        <dbReference type="EMBL" id="TNC27327.1"/>
    </source>
</evidence>